<evidence type="ECO:0000313" key="7">
    <source>
        <dbReference type="EMBL" id="TDR71095.1"/>
    </source>
</evidence>
<evidence type="ECO:0000256" key="4">
    <source>
        <dbReference type="ARBA" id="ARBA00022989"/>
    </source>
</evidence>
<organism evidence="7 8">
    <name type="scientific">Paludibacterium purpuratum</name>
    <dbReference type="NCBI Taxonomy" id="1144873"/>
    <lineage>
        <taxon>Bacteria</taxon>
        <taxon>Pseudomonadati</taxon>
        <taxon>Pseudomonadota</taxon>
        <taxon>Betaproteobacteria</taxon>
        <taxon>Neisseriales</taxon>
        <taxon>Chromobacteriaceae</taxon>
        <taxon>Paludibacterium</taxon>
    </lineage>
</organism>
<keyword evidence="4 6" id="KW-1133">Transmembrane helix</keyword>
<comment type="subcellular location">
    <subcellularLocation>
        <location evidence="1">Membrane</location>
        <topology evidence="1">Multi-pass membrane protein</topology>
    </subcellularLocation>
</comment>
<comment type="similarity">
    <text evidence="2">Belongs to the purine-cytosine permease (2.A.39) family.</text>
</comment>
<feature type="transmembrane region" description="Helical" evidence="6">
    <location>
        <begin position="45"/>
        <end position="65"/>
    </location>
</feature>
<name>A0A4R7AVB2_9NEIS</name>
<dbReference type="PANTHER" id="PTHR30569:SF0">
    <property type="entry name" value="CYTOSINE PERMEASE"/>
    <property type="match status" value="1"/>
</dbReference>
<dbReference type="AlphaFoldDB" id="A0A4R7AVB2"/>
<dbReference type="Gene3D" id="1.10.4160.10">
    <property type="entry name" value="Hydantoin permease"/>
    <property type="match status" value="1"/>
</dbReference>
<feature type="transmembrane region" description="Helical" evidence="6">
    <location>
        <begin position="12"/>
        <end position="33"/>
    </location>
</feature>
<feature type="transmembrane region" description="Helical" evidence="6">
    <location>
        <begin position="288"/>
        <end position="307"/>
    </location>
</feature>
<dbReference type="EMBL" id="SNZP01000020">
    <property type="protein sequence ID" value="TDR71095.1"/>
    <property type="molecule type" value="Genomic_DNA"/>
</dbReference>
<feature type="transmembrane region" description="Helical" evidence="6">
    <location>
        <begin position="86"/>
        <end position="110"/>
    </location>
</feature>
<feature type="transmembrane region" description="Helical" evidence="6">
    <location>
        <begin position="354"/>
        <end position="373"/>
    </location>
</feature>
<proteinExistence type="inferred from homology"/>
<reference evidence="7 8" key="1">
    <citation type="submission" date="2019-03" db="EMBL/GenBank/DDBJ databases">
        <title>Genomic Encyclopedia of Type Strains, Phase III (KMG-III): the genomes of soil and plant-associated and newly described type strains.</title>
        <authorList>
            <person name="Whitman W."/>
        </authorList>
    </citation>
    <scope>NUCLEOTIDE SEQUENCE [LARGE SCALE GENOMIC DNA]</scope>
    <source>
        <strain evidence="7 8">CECT 8976</strain>
    </source>
</reference>
<evidence type="ECO:0000256" key="3">
    <source>
        <dbReference type="ARBA" id="ARBA00022692"/>
    </source>
</evidence>
<dbReference type="GO" id="GO:0005886">
    <property type="term" value="C:plasma membrane"/>
    <property type="evidence" value="ECO:0007669"/>
    <property type="project" value="TreeGrafter"/>
</dbReference>
<keyword evidence="8" id="KW-1185">Reference proteome</keyword>
<gene>
    <name evidence="7" type="ORF">DFP86_12050</name>
</gene>
<evidence type="ECO:0000313" key="8">
    <source>
        <dbReference type="Proteomes" id="UP000295611"/>
    </source>
</evidence>
<keyword evidence="3 6" id="KW-0812">Transmembrane</keyword>
<dbReference type="RefSeq" id="WP_133684063.1">
    <property type="nucleotide sequence ID" value="NZ_SNZP01000020.1"/>
</dbReference>
<sequence length="411" mass="42940">MTQSSPATVPGYRIALIILGIAMSPVLLAASTLGSHLVMGDALRAILSGSLVLCTIGCLTGWVGVSARMNTYQIVRFAFGTQGSKAINALFALALFGWTCVTANSCGHALQELLAMFGWQVPMLPLVLFGGVLFIGATAFGFEVLDNIALVAIPVLILLLSWNLQRFFNVAPFSGRSHVDTMSMGVATSSVVGTFMILATTMPDFASMVHNRRHALIGAILALGVAYPALFVAGAVPCALSGKVTLAAAMALAGAAMPAVLMLLIATITGNAGNLFQATLVTSTFVKLLSRPKITLLLGVLACLIGSLDILSWFIPFLVFLGIAVPPIAGIYLTDYALSRRGGYDEAVLAHQPAVPVGTFVIWGVATLIGFLASRQLLTLTAIPSLDALLTAAALYALKSKVGVHRRAMAH</sequence>
<dbReference type="PANTHER" id="PTHR30569">
    <property type="entry name" value="CYTOSINE TRANSPORTER CODB"/>
    <property type="match status" value="1"/>
</dbReference>
<evidence type="ECO:0000256" key="6">
    <source>
        <dbReference type="SAM" id="Phobius"/>
    </source>
</evidence>
<dbReference type="Pfam" id="PF02133">
    <property type="entry name" value="Transp_cyt_pur"/>
    <property type="match status" value="1"/>
</dbReference>
<dbReference type="InterPro" id="IPR030191">
    <property type="entry name" value="CodB"/>
</dbReference>
<keyword evidence="5 6" id="KW-0472">Membrane</keyword>
<feature type="transmembrane region" description="Helical" evidence="6">
    <location>
        <begin position="379"/>
        <end position="398"/>
    </location>
</feature>
<feature type="transmembrane region" description="Helical" evidence="6">
    <location>
        <begin position="116"/>
        <end position="137"/>
    </location>
</feature>
<feature type="transmembrane region" description="Helical" evidence="6">
    <location>
        <begin position="313"/>
        <end position="333"/>
    </location>
</feature>
<protein>
    <submittedName>
        <fullName evidence="7">Purine-cytosine permease-like protein</fullName>
    </submittedName>
</protein>
<dbReference type="Proteomes" id="UP000295611">
    <property type="component" value="Unassembled WGS sequence"/>
</dbReference>
<feature type="transmembrane region" description="Helical" evidence="6">
    <location>
        <begin position="144"/>
        <end position="162"/>
    </location>
</feature>
<feature type="transmembrane region" description="Helical" evidence="6">
    <location>
        <begin position="215"/>
        <end position="236"/>
    </location>
</feature>
<comment type="caution">
    <text evidence="7">The sequence shown here is derived from an EMBL/GenBank/DDBJ whole genome shotgun (WGS) entry which is preliminary data.</text>
</comment>
<accession>A0A4R7AVB2</accession>
<dbReference type="OrthoDB" id="9780088at2"/>
<dbReference type="InterPro" id="IPR001248">
    <property type="entry name" value="Pur-cyt_permease"/>
</dbReference>
<feature type="transmembrane region" description="Helical" evidence="6">
    <location>
        <begin position="248"/>
        <end position="268"/>
    </location>
</feature>
<evidence type="ECO:0000256" key="1">
    <source>
        <dbReference type="ARBA" id="ARBA00004141"/>
    </source>
</evidence>
<evidence type="ECO:0000256" key="2">
    <source>
        <dbReference type="ARBA" id="ARBA00008974"/>
    </source>
</evidence>
<dbReference type="GO" id="GO:0015209">
    <property type="term" value="F:cytosine transmembrane transporter activity"/>
    <property type="evidence" value="ECO:0007669"/>
    <property type="project" value="InterPro"/>
</dbReference>
<evidence type="ECO:0000256" key="5">
    <source>
        <dbReference type="ARBA" id="ARBA00023136"/>
    </source>
</evidence>
<feature type="transmembrane region" description="Helical" evidence="6">
    <location>
        <begin position="182"/>
        <end position="203"/>
    </location>
</feature>